<protein>
    <recommendedName>
        <fullName evidence="1 10">Tyrosine--tRNA ligase</fullName>
        <ecNumber evidence="1 10">6.1.1.1</ecNumber>
    </recommendedName>
    <alternativeName>
        <fullName evidence="7 10">Tyrosyl-tRNA synthetase</fullName>
    </alternativeName>
</protein>
<dbReference type="Gene3D" id="1.10.240.10">
    <property type="entry name" value="Tyrosyl-Transfer RNA Synthetase"/>
    <property type="match status" value="1"/>
</dbReference>
<keyword evidence="9" id="KW-0694">RNA-binding</keyword>
<dbReference type="EMBL" id="KZ819636">
    <property type="protein sequence ID" value="PWN89898.1"/>
    <property type="molecule type" value="Genomic_DNA"/>
</dbReference>
<dbReference type="Pfam" id="PF00579">
    <property type="entry name" value="tRNA-synt_1b"/>
    <property type="match status" value="1"/>
</dbReference>
<evidence type="ECO:0000256" key="8">
    <source>
        <dbReference type="ARBA" id="ARBA00048248"/>
    </source>
</evidence>
<dbReference type="InterPro" id="IPR002307">
    <property type="entry name" value="Tyr-tRNA-ligase"/>
</dbReference>
<dbReference type="InParanoid" id="A0A316YMK5"/>
<accession>A0A316YMK5</accession>
<dbReference type="GO" id="GO:0004831">
    <property type="term" value="F:tyrosine-tRNA ligase activity"/>
    <property type="evidence" value="ECO:0007669"/>
    <property type="project" value="UniProtKB-EC"/>
</dbReference>
<dbReference type="InterPro" id="IPR014729">
    <property type="entry name" value="Rossmann-like_a/b/a_fold"/>
</dbReference>
<evidence type="ECO:0000313" key="14">
    <source>
        <dbReference type="Proteomes" id="UP000245768"/>
    </source>
</evidence>
<dbReference type="HAMAP" id="MF_02006">
    <property type="entry name" value="Tyr_tRNA_synth_type1"/>
    <property type="match status" value="1"/>
</dbReference>
<comment type="similarity">
    <text evidence="10">Belongs to the class-I aminoacyl-tRNA synthetase family.</text>
</comment>
<dbReference type="RefSeq" id="XP_025377096.1">
    <property type="nucleotide sequence ID" value="XM_025521492.1"/>
</dbReference>
<dbReference type="Proteomes" id="UP000245768">
    <property type="component" value="Unassembled WGS sequence"/>
</dbReference>
<dbReference type="PROSITE" id="PS00178">
    <property type="entry name" value="AA_TRNA_LIGASE_I"/>
    <property type="match status" value="1"/>
</dbReference>
<dbReference type="FunCoup" id="A0A316YMK5">
    <property type="interactions" value="403"/>
</dbReference>
<evidence type="ECO:0000256" key="6">
    <source>
        <dbReference type="ARBA" id="ARBA00023146"/>
    </source>
</evidence>
<dbReference type="InterPro" id="IPR036986">
    <property type="entry name" value="S4_RNA-bd_sf"/>
</dbReference>
<dbReference type="PROSITE" id="PS50889">
    <property type="entry name" value="S4"/>
    <property type="match status" value="1"/>
</dbReference>
<keyword evidence="3 10" id="KW-0547">Nucleotide-binding</keyword>
<keyword evidence="2 10" id="KW-0436">Ligase</keyword>
<evidence type="ECO:0000256" key="11">
    <source>
        <dbReference type="SAM" id="MobiDB-lite"/>
    </source>
</evidence>
<dbReference type="InterPro" id="IPR001412">
    <property type="entry name" value="aa-tRNA-synth_I_CS"/>
</dbReference>
<evidence type="ECO:0000256" key="4">
    <source>
        <dbReference type="ARBA" id="ARBA00022840"/>
    </source>
</evidence>
<dbReference type="GO" id="GO:0005739">
    <property type="term" value="C:mitochondrion"/>
    <property type="evidence" value="ECO:0007669"/>
    <property type="project" value="TreeGrafter"/>
</dbReference>
<gene>
    <name evidence="13" type="ORF">FA10DRAFT_266438</name>
</gene>
<dbReference type="Gene3D" id="3.40.50.620">
    <property type="entry name" value="HUPs"/>
    <property type="match status" value="1"/>
</dbReference>
<keyword evidence="6 10" id="KW-0030">Aminoacyl-tRNA synthetase</keyword>
<proteinExistence type="inferred from homology"/>
<name>A0A316YMK5_9BASI</name>
<dbReference type="EC" id="6.1.1.1" evidence="1 10"/>
<evidence type="ECO:0000256" key="2">
    <source>
        <dbReference type="ARBA" id="ARBA00022598"/>
    </source>
</evidence>
<dbReference type="InterPro" id="IPR024088">
    <property type="entry name" value="Tyr-tRNA-ligase_bac-type"/>
</dbReference>
<keyword evidence="5 10" id="KW-0648">Protein biosynthesis</keyword>
<evidence type="ECO:0000313" key="13">
    <source>
        <dbReference type="EMBL" id="PWN89898.1"/>
    </source>
</evidence>
<dbReference type="STRING" id="215250.A0A316YMK5"/>
<comment type="catalytic activity">
    <reaction evidence="8 10">
        <text>tRNA(Tyr) + L-tyrosine + ATP = L-tyrosyl-tRNA(Tyr) + AMP + diphosphate + H(+)</text>
        <dbReference type="Rhea" id="RHEA:10220"/>
        <dbReference type="Rhea" id="RHEA-COMP:9706"/>
        <dbReference type="Rhea" id="RHEA-COMP:9707"/>
        <dbReference type="ChEBI" id="CHEBI:15378"/>
        <dbReference type="ChEBI" id="CHEBI:30616"/>
        <dbReference type="ChEBI" id="CHEBI:33019"/>
        <dbReference type="ChEBI" id="CHEBI:58315"/>
        <dbReference type="ChEBI" id="CHEBI:78442"/>
        <dbReference type="ChEBI" id="CHEBI:78536"/>
        <dbReference type="ChEBI" id="CHEBI:456215"/>
        <dbReference type="EC" id="6.1.1.1"/>
    </reaction>
</comment>
<dbReference type="PANTHER" id="PTHR11766">
    <property type="entry name" value="TYROSYL-TRNA SYNTHETASE"/>
    <property type="match status" value="1"/>
</dbReference>
<evidence type="ECO:0000259" key="12">
    <source>
        <dbReference type="Pfam" id="PF01479"/>
    </source>
</evidence>
<dbReference type="GO" id="GO:0003723">
    <property type="term" value="F:RNA binding"/>
    <property type="evidence" value="ECO:0007669"/>
    <property type="project" value="UniProtKB-KW"/>
</dbReference>
<dbReference type="InterPro" id="IPR024107">
    <property type="entry name" value="Tyr-tRNA-ligase_bac_1"/>
</dbReference>
<dbReference type="InterPro" id="IPR002942">
    <property type="entry name" value="S4_RNA-bd"/>
</dbReference>
<dbReference type="SUPFAM" id="SSF52374">
    <property type="entry name" value="Nucleotidylyl transferase"/>
    <property type="match status" value="1"/>
</dbReference>
<dbReference type="FunFam" id="1.10.240.10:FF:000001">
    <property type="entry name" value="Tyrosine--tRNA ligase"/>
    <property type="match status" value="1"/>
</dbReference>
<organism evidence="13 14">
    <name type="scientific">Acaromyces ingoldii</name>
    <dbReference type="NCBI Taxonomy" id="215250"/>
    <lineage>
        <taxon>Eukaryota</taxon>
        <taxon>Fungi</taxon>
        <taxon>Dikarya</taxon>
        <taxon>Basidiomycota</taxon>
        <taxon>Ustilaginomycotina</taxon>
        <taxon>Exobasidiomycetes</taxon>
        <taxon>Exobasidiales</taxon>
        <taxon>Cryptobasidiaceae</taxon>
        <taxon>Acaromyces</taxon>
    </lineage>
</organism>
<dbReference type="OrthoDB" id="337870at2759"/>
<reference evidence="13 14" key="1">
    <citation type="journal article" date="2018" name="Mol. Biol. Evol.">
        <title>Broad Genomic Sampling Reveals a Smut Pathogenic Ancestry of the Fungal Clade Ustilaginomycotina.</title>
        <authorList>
            <person name="Kijpornyongpan T."/>
            <person name="Mondo S.J."/>
            <person name="Barry K."/>
            <person name="Sandor L."/>
            <person name="Lee J."/>
            <person name="Lipzen A."/>
            <person name="Pangilinan J."/>
            <person name="LaButti K."/>
            <person name="Hainaut M."/>
            <person name="Henrissat B."/>
            <person name="Grigoriev I.V."/>
            <person name="Spatafora J.W."/>
            <person name="Aime M.C."/>
        </authorList>
    </citation>
    <scope>NUCLEOTIDE SEQUENCE [LARGE SCALE GENOMIC DNA]</scope>
    <source>
        <strain evidence="13 14">MCA 4198</strain>
    </source>
</reference>
<dbReference type="GeneID" id="37043408"/>
<evidence type="ECO:0000256" key="3">
    <source>
        <dbReference type="ARBA" id="ARBA00022741"/>
    </source>
</evidence>
<keyword evidence="14" id="KW-1185">Reference proteome</keyword>
<dbReference type="Gene3D" id="3.10.290.10">
    <property type="entry name" value="RNA-binding S4 domain"/>
    <property type="match status" value="1"/>
</dbReference>
<dbReference type="Pfam" id="PF01479">
    <property type="entry name" value="S4"/>
    <property type="match status" value="1"/>
</dbReference>
<evidence type="ECO:0000256" key="1">
    <source>
        <dbReference type="ARBA" id="ARBA00013160"/>
    </source>
</evidence>
<dbReference type="GO" id="GO:0005829">
    <property type="term" value="C:cytosol"/>
    <property type="evidence" value="ECO:0007669"/>
    <property type="project" value="TreeGrafter"/>
</dbReference>
<dbReference type="GO" id="GO:0006437">
    <property type="term" value="P:tyrosyl-tRNA aminoacylation"/>
    <property type="evidence" value="ECO:0007669"/>
    <property type="project" value="InterPro"/>
</dbReference>
<dbReference type="PANTHER" id="PTHR11766:SF0">
    <property type="entry name" value="TYROSINE--TRNA LIGASE, MITOCHONDRIAL"/>
    <property type="match status" value="1"/>
</dbReference>
<dbReference type="CDD" id="cd00165">
    <property type="entry name" value="S4"/>
    <property type="match status" value="1"/>
</dbReference>
<dbReference type="GO" id="GO:0005524">
    <property type="term" value="F:ATP binding"/>
    <property type="evidence" value="ECO:0007669"/>
    <property type="project" value="UniProtKB-KW"/>
</dbReference>
<keyword evidence="4 10" id="KW-0067">ATP-binding</keyword>
<evidence type="ECO:0000256" key="9">
    <source>
        <dbReference type="PROSITE-ProRule" id="PRU00182"/>
    </source>
</evidence>
<dbReference type="CDD" id="cd00805">
    <property type="entry name" value="TyrRS_core"/>
    <property type="match status" value="1"/>
</dbReference>
<feature type="domain" description="RNA-binding S4" evidence="12">
    <location>
        <begin position="441"/>
        <end position="476"/>
    </location>
</feature>
<evidence type="ECO:0000256" key="10">
    <source>
        <dbReference type="RuleBase" id="RU361234"/>
    </source>
</evidence>
<sequence>MILRYAARRFSTSARRLIKEEGWQGKGANVVDLLASRSLLQQTTAPNSLRKHLDEAERTVYAGVDPSADSLHVGNLLPLLALLHFVRQGHSAVALIGGATGSIGDPSGRDTERSSLSTEQLQHNVSRITEQVHSFFERANEHLASKRKGEGEESPVGKVTVVDNADFYRTMSMLDFLRDVGRYARVGSMLARDSVKNRLQPSTPDAAPTGLSFTEFSYQLLQAYDFSVLHKEWNCTVQLGGSDQMGNISAGIDLIRRRQHSLLESGISEGPESLSQSSEKDEPSPAYGLTLPLLTTSSGAKFGKSAGNAVWLSSDRCSDYEFYQFFLRCSDGEVRSYLRCLTMLSLEDVDEILREHDKNRRERIAQRALAREMVLLVRGRKALDRAEIATKILYEKRIREVTREDVLSTFGEEQSTNGKKVLVRLATKDAVGVSIGSLAASTGLVKSRGEATRAMKSGGLYVNDVPVKDPRQTLRHQNFVSGNQTLAVLSLGSKEHRILMIDEIDRS</sequence>
<dbReference type="AlphaFoldDB" id="A0A316YMK5"/>
<dbReference type="NCBIfam" id="TIGR00234">
    <property type="entry name" value="tyrS"/>
    <property type="match status" value="1"/>
</dbReference>
<dbReference type="SUPFAM" id="SSF55174">
    <property type="entry name" value="Alpha-L RNA-binding motif"/>
    <property type="match status" value="1"/>
</dbReference>
<feature type="region of interest" description="Disordered" evidence="11">
    <location>
        <begin position="267"/>
        <end position="286"/>
    </location>
</feature>
<dbReference type="InterPro" id="IPR002305">
    <property type="entry name" value="aa-tRNA-synth_Ic"/>
</dbReference>
<evidence type="ECO:0000256" key="5">
    <source>
        <dbReference type="ARBA" id="ARBA00022917"/>
    </source>
</evidence>
<dbReference type="PRINTS" id="PR01040">
    <property type="entry name" value="TRNASYNTHTYR"/>
</dbReference>
<evidence type="ECO:0000256" key="7">
    <source>
        <dbReference type="ARBA" id="ARBA00033323"/>
    </source>
</evidence>